<dbReference type="Proteomes" id="UP000663131">
    <property type="component" value="Chromosome 9"/>
</dbReference>
<dbReference type="PANTHER" id="PTHR12363:SF53">
    <property type="entry name" value="MRNA TRANSPORT REGULATOR MTR10"/>
    <property type="match status" value="1"/>
</dbReference>
<dbReference type="InterPro" id="IPR013598">
    <property type="entry name" value="Exportin-1/Importin-b-like"/>
</dbReference>
<feature type="coiled-coil region" evidence="1">
    <location>
        <begin position="265"/>
        <end position="292"/>
    </location>
</feature>
<dbReference type="Pfam" id="PF08389">
    <property type="entry name" value="Xpo1"/>
    <property type="match status" value="1"/>
</dbReference>
<keyword evidence="1" id="KW-0175">Coiled coil</keyword>
<dbReference type="AlphaFoldDB" id="A0A871RJC9"/>
<dbReference type="GeneID" id="64574128"/>
<dbReference type="Pfam" id="PF24140">
    <property type="entry name" value="TPR_TNPO3_IPO13_3rd"/>
    <property type="match status" value="1"/>
</dbReference>
<dbReference type="EMBL" id="CP063137">
    <property type="protein sequence ID" value="QOU22040.1"/>
    <property type="molecule type" value="Genomic_DNA"/>
</dbReference>
<evidence type="ECO:0000259" key="2">
    <source>
        <dbReference type="PROSITE" id="PS50166"/>
    </source>
</evidence>
<dbReference type="InterPro" id="IPR057941">
    <property type="entry name" value="TPR_TNPO3_IPO13_2nd"/>
</dbReference>
<evidence type="ECO:0000313" key="3">
    <source>
        <dbReference type="EMBL" id="QOU22040.1"/>
    </source>
</evidence>
<dbReference type="InterPro" id="IPR057942">
    <property type="entry name" value="TPR_TNPO3_IPO13_3rd"/>
</dbReference>
<name>A0A871RJC9_DEKBR</name>
<protein>
    <recommendedName>
        <fullName evidence="2">Importin N-terminal domain-containing protein</fullName>
    </recommendedName>
</protein>
<dbReference type="InterPro" id="IPR001494">
    <property type="entry name" value="Importin-beta_N"/>
</dbReference>
<dbReference type="GO" id="GO:0006606">
    <property type="term" value="P:protein import into nucleus"/>
    <property type="evidence" value="ECO:0007669"/>
    <property type="project" value="TreeGrafter"/>
</dbReference>
<dbReference type="GO" id="GO:0005634">
    <property type="term" value="C:nucleus"/>
    <property type="evidence" value="ECO:0007669"/>
    <property type="project" value="UniProtKB-ARBA"/>
</dbReference>
<accession>A0A871RJC9</accession>
<feature type="domain" description="Importin N-terminal" evidence="2">
    <location>
        <begin position="31"/>
        <end position="98"/>
    </location>
</feature>
<evidence type="ECO:0000313" key="4">
    <source>
        <dbReference type="Proteomes" id="UP000663131"/>
    </source>
</evidence>
<dbReference type="InterPro" id="IPR011989">
    <property type="entry name" value="ARM-like"/>
</dbReference>
<proteinExistence type="predicted"/>
<reference evidence="3" key="2">
    <citation type="journal article" name="BMC Genomics">
        <title>New genome assemblies reveal patterns of domestication and adaptation across Brettanomyces (Dekkera) species.</title>
        <authorList>
            <person name="Roach M.J."/>
            <person name="Borneman A.R."/>
        </authorList>
    </citation>
    <scope>NUCLEOTIDE SEQUENCE</scope>
    <source>
        <strain evidence="3">UCD 2041</strain>
    </source>
</reference>
<dbReference type="KEGG" id="bbrx:BRETT_002204"/>
<dbReference type="GO" id="GO:0031267">
    <property type="term" value="F:small GTPase binding"/>
    <property type="evidence" value="ECO:0007669"/>
    <property type="project" value="InterPro"/>
</dbReference>
<dbReference type="SUPFAM" id="SSF48371">
    <property type="entry name" value="ARM repeat"/>
    <property type="match status" value="1"/>
</dbReference>
<dbReference type="PANTHER" id="PTHR12363">
    <property type="entry name" value="TRANSPORTIN 3 AND IMPORTIN 13"/>
    <property type="match status" value="1"/>
</dbReference>
<gene>
    <name evidence="3" type="ORF">BRETT_002204</name>
</gene>
<dbReference type="Gene3D" id="1.25.10.10">
    <property type="entry name" value="Leucine-rich Repeat Variant"/>
    <property type="match status" value="1"/>
</dbReference>
<evidence type="ECO:0000256" key="1">
    <source>
        <dbReference type="SAM" id="Coils"/>
    </source>
</evidence>
<dbReference type="InterPro" id="IPR058537">
    <property type="entry name" value="TPR_TNPO3_IPO13_4th"/>
</dbReference>
<reference evidence="3" key="1">
    <citation type="submission" date="2020-10" db="EMBL/GenBank/DDBJ databases">
        <authorList>
            <person name="Palmer J.M."/>
        </authorList>
    </citation>
    <scope>NUCLEOTIDE SEQUENCE</scope>
    <source>
        <strain evidence="3">UCD 2041</strain>
    </source>
</reference>
<dbReference type="PROSITE" id="PS50166">
    <property type="entry name" value="IMPORTIN_B_NT"/>
    <property type="match status" value="1"/>
</dbReference>
<dbReference type="RefSeq" id="XP_041138533.1">
    <property type="nucleotide sequence ID" value="XM_041280742.1"/>
</dbReference>
<dbReference type="Pfam" id="PF03810">
    <property type="entry name" value="IBN_N"/>
    <property type="match status" value="1"/>
</dbReference>
<dbReference type="Pfam" id="PF24138">
    <property type="entry name" value="TPR_TNPO3_IPO13_2nd"/>
    <property type="match status" value="1"/>
</dbReference>
<dbReference type="OrthoDB" id="435593at2759"/>
<sequence length="964" mass="110983">MSDLSDELTGQLQQAIATLYGNSDPSLRSQANDYLLTFQRSEEAWKLIFPLLVDQNSGLEMKVFVAQTLRSKVQYDFGQLPTETLSSLKDSIIQAMIYFNDKQRLITTQLCISMAYFALQDLTWTNAISEVMSSLYPNAMNTLLEFLKVLPEEMLDVRRTPLTEGEFQLQTKNLITNNVEKILYILTTLSDNKNNNSAETNQLLLGCIQSWIIETPINQILSNSSLCSLIFEGLANEQTFDTAVDCLSTIIGETDTFDEQSLPMVKNLYERLISLQLLLKQSKNDLEQMERLVMLFSTAAESWHAYIAAMPYDFKPLVDIMLQLSSYEEDLDVVKYTFKFWYDLKSLLTTGAREEARSAFTPTYTSLLAIMIKHLRYPLESESTDLAVLFNNDLEAEDKFKDFRYDMGDVLKDCCAVIGAEKALAIPFLRLQELMQMQANGQQVMWQEIEASLFSMRTMAKEVSTNENKMLPQIMHFLVKLPENSKVRYAATLVLGRYTEWTSKHPEFLQEQLDYIMAGFQQKQDVDVIMAASHALKYFCMDCASLLTEYLETLFNFYSNVQGLLDIQSQYEFTQGIAYVLNEVRDSDRLYKITGMFWKPTLEQLSTLCEMHSSNTKTMDEIDTKIADTIELITIYVDSLKPRSFSCETNPVAKILMENVWPLIERLVTSHGRSVKVSERTMRLVRTAIQILRNYMLPVLHQTSEMLVYGFNKYRHGCYLWVSGSLIKEYSSDEDTGEHVANAVWQFAIHQIQTFHKFFTGLDEREIENYPDLIEDFYRMMGDILMFSPARLIRDDVIVEQVYRTGVKALEKYHEYGAISTVLQFLIDLYSWGFETPPISLMENIPEDLKMKIRAFAMNTGEEIISKLMYGLIYSFPSDCWPEANELISKIIKLASLQGDFKTPLMWLDSCLSSLQSNSVGEKEKLKLLGSVEAALNTKDSRGVRASIRDFVSWYKRKNVDRRF</sequence>
<dbReference type="Pfam" id="PF24139">
    <property type="entry name" value="TPR_TNPO3_IPO13_4th"/>
    <property type="match status" value="1"/>
</dbReference>
<organism evidence="3 4">
    <name type="scientific">Dekkera bruxellensis</name>
    <name type="common">Brettanomyces custersii</name>
    <dbReference type="NCBI Taxonomy" id="5007"/>
    <lineage>
        <taxon>Eukaryota</taxon>
        <taxon>Fungi</taxon>
        <taxon>Dikarya</taxon>
        <taxon>Ascomycota</taxon>
        <taxon>Saccharomycotina</taxon>
        <taxon>Pichiomycetes</taxon>
        <taxon>Pichiales</taxon>
        <taxon>Pichiaceae</taxon>
        <taxon>Brettanomyces</taxon>
    </lineage>
</organism>
<dbReference type="InterPro" id="IPR051345">
    <property type="entry name" value="Importin_beta-like_NTR"/>
</dbReference>
<dbReference type="InterPro" id="IPR016024">
    <property type="entry name" value="ARM-type_fold"/>
</dbReference>
<dbReference type="GO" id="GO:0005737">
    <property type="term" value="C:cytoplasm"/>
    <property type="evidence" value="ECO:0007669"/>
    <property type="project" value="TreeGrafter"/>
</dbReference>